<dbReference type="PROSITE" id="PS50977">
    <property type="entry name" value="HTH_TETR_2"/>
    <property type="match status" value="1"/>
</dbReference>
<protein>
    <submittedName>
        <fullName evidence="4">TetR/AcrR family transcriptional regulator</fullName>
    </submittedName>
</protein>
<gene>
    <name evidence="4" type="ORF">ACFPPD_22920</name>
</gene>
<dbReference type="EMBL" id="JBHSMH010000101">
    <property type="protein sequence ID" value="MFC5471532.1"/>
    <property type="molecule type" value="Genomic_DNA"/>
</dbReference>
<name>A0ABW0M2W1_9BACL</name>
<evidence type="ECO:0000256" key="1">
    <source>
        <dbReference type="ARBA" id="ARBA00023125"/>
    </source>
</evidence>
<dbReference type="RefSeq" id="WP_209745841.1">
    <property type="nucleotide sequence ID" value="NZ_JBHSMH010000101.1"/>
</dbReference>
<dbReference type="PANTHER" id="PTHR30328">
    <property type="entry name" value="TRANSCRIPTIONAL REPRESSOR"/>
    <property type="match status" value="1"/>
</dbReference>
<dbReference type="InterPro" id="IPR050109">
    <property type="entry name" value="HTH-type_TetR-like_transc_reg"/>
</dbReference>
<sequence>MNQQNSDDKARRRILQYASRKFATSGYSHVSIAQFASELKMSKSTLYKYFQSKEELLNAVIDDFYSSFEQEIDKIAMDPGMNITQKIQAFLLIVRQRFASVQVSAIEDMQRAAPEAYERLEERRKGIITGNLIRLFEQGARDGYFRKDIPPVIIANLLLNALQHLEHPQFMTGTSYTFTDMFQHVFSILLEGSLSDDGRKEFRK</sequence>
<reference evidence="5" key="1">
    <citation type="journal article" date="2019" name="Int. J. Syst. Evol. Microbiol.">
        <title>The Global Catalogue of Microorganisms (GCM) 10K type strain sequencing project: providing services to taxonomists for standard genome sequencing and annotation.</title>
        <authorList>
            <consortium name="The Broad Institute Genomics Platform"/>
            <consortium name="The Broad Institute Genome Sequencing Center for Infectious Disease"/>
            <person name="Wu L."/>
            <person name="Ma J."/>
        </authorList>
    </citation>
    <scope>NUCLEOTIDE SEQUENCE [LARGE SCALE GENOMIC DNA]</scope>
    <source>
        <strain evidence="5">CCUG 57113</strain>
    </source>
</reference>
<organism evidence="4 5">
    <name type="scientific">Cohnella suwonensis</name>
    <dbReference type="NCBI Taxonomy" id="696072"/>
    <lineage>
        <taxon>Bacteria</taxon>
        <taxon>Bacillati</taxon>
        <taxon>Bacillota</taxon>
        <taxon>Bacilli</taxon>
        <taxon>Bacillales</taxon>
        <taxon>Paenibacillaceae</taxon>
        <taxon>Cohnella</taxon>
    </lineage>
</organism>
<evidence type="ECO:0000259" key="3">
    <source>
        <dbReference type="PROSITE" id="PS50977"/>
    </source>
</evidence>
<comment type="caution">
    <text evidence="4">The sequence shown here is derived from an EMBL/GenBank/DDBJ whole genome shotgun (WGS) entry which is preliminary data.</text>
</comment>
<dbReference type="Proteomes" id="UP001596105">
    <property type="component" value="Unassembled WGS sequence"/>
</dbReference>
<dbReference type="Pfam" id="PF00440">
    <property type="entry name" value="TetR_N"/>
    <property type="match status" value="1"/>
</dbReference>
<proteinExistence type="predicted"/>
<dbReference type="Gene3D" id="1.10.10.60">
    <property type="entry name" value="Homeodomain-like"/>
    <property type="match status" value="1"/>
</dbReference>
<evidence type="ECO:0000313" key="5">
    <source>
        <dbReference type="Proteomes" id="UP001596105"/>
    </source>
</evidence>
<dbReference type="PRINTS" id="PR00455">
    <property type="entry name" value="HTHTETR"/>
</dbReference>
<dbReference type="SUPFAM" id="SSF48498">
    <property type="entry name" value="Tetracyclin repressor-like, C-terminal domain"/>
    <property type="match status" value="1"/>
</dbReference>
<dbReference type="InterPro" id="IPR009057">
    <property type="entry name" value="Homeodomain-like_sf"/>
</dbReference>
<accession>A0ABW0M2W1</accession>
<feature type="DNA-binding region" description="H-T-H motif" evidence="2">
    <location>
        <begin position="31"/>
        <end position="50"/>
    </location>
</feature>
<evidence type="ECO:0000313" key="4">
    <source>
        <dbReference type="EMBL" id="MFC5471532.1"/>
    </source>
</evidence>
<keyword evidence="5" id="KW-1185">Reference proteome</keyword>
<dbReference type="SUPFAM" id="SSF46689">
    <property type="entry name" value="Homeodomain-like"/>
    <property type="match status" value="1"/>
</dbReference>
<evidence type="ECO:0000256" key="2">
    <source>
        <dbReference type="PROSITE-ProRule" id="PRU00335"/>
    </source>
</evidence>
<dbReference type="PANTHER" id="PTHR30328:SF54">
    <property type="entry name" value="HTH-TYPE TRANSCRIPTIONAL REPRESSOR SCO4008"/>
    <property type="match status" value="1"/>
</dbReference>
<dbReference type="InterPro" id="IPR001647">
    <property type="entry name" value="HTH_TetR"/>
</dbReference>
<dbReference type="Gene3D" id="1.10.357.10">
    <property type="entry name" value="Tetracycline Repressor, domain 2"/>
    <property type="match status" value="1"/>
</dbReference>
<feature type="domain" description="HTH tetR-type" evidence="3">
    <location>
        <begin position="8"/>
        <end position="68"/>
    </location>
</feature>
<keyword evidence="1 2" id="KW-0238">DNA-binding</keyword>
<dbReference type="InterPro" id="IPR036271">
    <property type="entry name" value="Tet_transcr_reg_TetR-rel_C_sf"/>
</dbReference>